<keyword evidence="3 9" id="KW-0813">Transport</keyword>
<evidence type="ECO:0008006" key="14">
    <source>
        <dbReference type="Google" id="ProtNLM"/>
    </source>
</evidence>
<feature type="transmembrane region" description="Helical" evidence="11">
    <location>
        <begin position="74"/>
        <end position="94"/>
    </location>
</feature>
<keyword evidence="5" id="KW-0677">Repeat</keyword>
<evidence type="ECO:0000256" key="5">
    <source>
        <dbReference type="ARBA" id="ARBA00022737"/>
    </source>
</evidence>
<comment type="similarity">
    <text evidence="2 9">Belongs to the mitochondrial carrier (TC 2.A.29) family.</text>
</comment>
<keyword evidence="7 8" id="KW-0472">Membrane</keyword>
<name>S8DZR2_FOMSC</name>
<dbReference type="InterPro" id="IPR018108">
    <property type="entry name" value="MCP_transmembrane"/>
</dbReference>
<dbReference type="EMBL" id="KE504186">
    <property type="protein sequence ID" value="EPS96613.1"/>
    <property type="molecule type" value="Genomic_DNA"/>
</dbReference>
<feature type="repeat" description="Solcar" evidence="8">
    <location>
        <begin position="239"/>
        <end position="333"/>
    </location>
</feature>
<evidence type="ECO:0000256" key="9">
    <source>
        <dbReference type="RuleBase" id="RU000488"/>
    </source>
</evidence>
<dbReference type="InterPro" id="IPR052217">
    <property type="entry name" value="Mito/Peroxisomal_Carrier"/>
</dbReference>
<evidence type="ECO:0000313" key="12">
    <source>
        <dbReference type="EMBL" id="EPS96613.1"/>
    </source>
</evidence>
<evidence type="ECO:0000256" key="6">
    <source>
        <dbReference type="ARBA" id="ARBA00022989"/>
    </source>
</evidence>
<dbReference type="Pfam" id="PF00153">
    <property type="entry name" value="Mito_carr"/>
    <property type="match status" value="3"/>
</dbReference>
<dbReference type="InParanoid" id="S8DZR2"/>
<proteinExistence type="inferred from homology"/>
<keyword evidence="4 8" id="KW-0812">Transmembrane</keyword>
<dbReference type="InterPro" id="IPR023395">
    <property type="entry name" value="MCP_dom_sf"/>
</dbReference>
<evidence type="ECO:0000256" key="4">
    <source>
        <dbReference type="ARBA" id="ARBA00022692"/>
    </source>
</evidence>
<evidence type="ECO:0000256" key="7">
    <source>
        <dbReference type="ARBA" id="ARBA00023136"/>
    </source>
</evidence>
<dbReference type="PANTHER" id="PTHR45939">
    <property type="entry name" value="PEROXISOMAL MEMBRANE PROTEIN PMP34-RELATED"/>
    <property type="match status" value="1"/>
</dbReference>
<dbReference type="PROSITE" id="PS50920">
    <property type="entry name" value="SOLCAR"/>
    <property type="match status" value="3"/>
</dbReference>
<sequence length="344" mass="37166">MTSALPPLVQACSGALASASANAISYPLDLVATRVQTARSEHFRDLKGALRILKHILKTKGLSGLYDGLSTDTASTVLSNFLYFYFYTVLHALAARRRATRHTSVPLLATFKKAIMSPTSPVLLGVPTELAVGFIAGVASRAVSTPLSVLTVRLQGTSCDESDDEEEGNPSNTSKKTKGYRSRGLHDVARDIYAEQGLSGFWAGFAPTLPLCLNPALTLLLFQLIRRLCLPFSHPGRSTGHLRAFADGAFANALAIAALYPLLLAKVRVQAWRRSADVSDAKEDPTMLGVWRAACQDPERGWKGLYDGLAVQILKGFVNQGVTMMVKQRCWSVLVRSLAQHGPA</sequence>
<gene>
    <name evidence="12" type="ORF">FOMPIDRAFT_128309</name>
</gene>
<dbReference type="Gene3D" id="1.50.40.10">
    <property type="entry name" value="Mitochondrial carrier domain"/>
    <property type="match status" value="2"/>
</dbReference>
<feature type="repeat" description="Solcar" evidence="8">
    <location>
        <begin position="124"/>
        <end position="228"/>
    </location>
</feature>
<feature type="region of interest" description="Disordered" evidence="10">
    <location>
        <begin position="158"/>
        <end position="180"/>
    </location>
</feature>
<keyword evidence="6 11" id="KW-1133">Transmembrane helix</keyword>
<evidence type="ECO:0000313" key="13">
    <source>
        <dbReference type="Proteomes" id="UP000015241"/>
    </source>
</evidence>
<evidence type="ECO:0000256" key="8">
    <source>
        <dbReference type="PROSITE-ProRule" id="PRU00282"/>
    </source>
</evidence>
<evidence type="ECO:0000256" key="2">
    <source>
        <dbReference type="ARBA" id="ARBA00006375"/>
    </source>
</evidence>
<feature type="repeat" description="Solcar" evidence="8">
    <location>
        <begin position="5"/>
        <end position="93"/>
    </location>
</feature>
<dbReference type="HOGENOM" id="CLU_015166_6_3_1"/>
<keyword evidence="13" id="KW-1185">Reference proteome</keyword>
<accession>S8DZR2</accession>
<evidence type="ECO:0000256" key="11">
    <source>
        <dbReference type="SAM" id="Phobius"/>
    </source>
</evidence>
<dbReference type="OrthoDB" id="18574at2759"/>
<protein>
    <recommendedName>
        <fullName evidence="14">Mitochondrial carrier</fullName>
    </recommendedName>
</protein>
<dbReference type="Proteomes" id="UP000015241">
    <property type="component" value="Unassembled WGS sequence"/>
</dbReference>
<organism evidence="12 13">
    <name type="scientific">Fomitopsis schrenkii</name>
    <name type="common">Brown rot fungus</name>
    <dbReference type="NCBI Taxonomy" id="2126942"/>
    <lineage>
        <taxon>Eukaryota</taxon>
        <taxon>Fungi</taxon>
        <taxon>Dikarya</taxon>
        <taxon>Basidiomycota</taxon>
        <taxon>Agaricomycotina</taxon>
        <taxon>Agaricomycetes</taxon>
        <taxon>Polyporales</taxon>
        <taxon>Fomitopsis</taxon>
    </lineage>
</organism>
<reference evidence="12 13" key="1">
    <citation type="journal article" date="2012" name="Science">
        <title>The Paleozoic origin of enzymatic lignin decomposition reconstructed from 31 fungal genomes.</title>
        <authorList>
            <person name="Floudas D."/>
            <person name="Binder M."/>
            <person name="Riley R."/>
            <person name="Barry K."/>
            <person name="Blanchette R.A."/>
            <person name="Henrissat B."/>
            <person name="Martinez A.T."/>
            <person name="Otillar R."/>
            <person name="Spatafora J.W."/>
            <person name="Yadav J.S."/>
            <person name="Aerts A."/>
            <person name="Benoit I."/>
            <person name="Boyd A."/>
            <person name="Carlson A."/>
            <person name="Copeland A."/>
            <person name="Coutinho P.M."/>
            <person name="de Vries R.P."/>
            <person name="Ferreira P."/>
            <person name="Findley K."/>
            <person name="Foster B."/>
            <person name="Gaskell J."/>
            <person name="Glotzer D."/>
            <person name="Gorecki P."/>
            <person name="Heitman J."/>
            <person name="Hesse C."/>
            <person name="Hori C."/>
            <person name="Igarashi K."/>
            <person name="Jurgens J.A."/>
            <person name="Kallen N."/>
            <person name="Kersten P."/>
            <person name="Kohler A."/>
            <person name="Kuees U."/>
            <person name="Kumar T.K.A."/>
            <person name="Kuo A."/>
            <person name="LaButti K."/>
            <person name="Larrondo L.F."/>
            <person name="Lindquist E."/>
            <person name="Ling A."/>
            <person name="Lombard V."/>
            <person name="Lucas S."/>
            <person name="Lundell T."/>
            <person name="Martin R."/>
            <person name="McLaughlin D.J."/>
            <person name="Morgenstern I."/>
            <person name="Morin E."/>
            <person name="Murat C."/>
            <person name="Nagy L.G."/>
            <person name="Nolan M."/>
            <person name="Ohm R.A."/>
            <person name="Patyshakuliyeva A."/>
            <person name="Rokas A."/>
            <person name="Ruiz-Duenas F.J."/>
            <person name="Sabat G."/>
            <person name="Salamov A."/>
            <person name="Samejima M."/>
            <person name="Schmutz J."/>
            <person name="Slot J.C."/>
            <person name="St John F."/>
            <person name="Stenlid J."/>
            <person name="Sun H."/>
            <person name="Sun S."/>
            <person name="Syed K."/>
            <person name="Tsang A."/>
            <person name="Wiebenga A."/>
            <person name="Young D."/>
            <person name="Pisabarro A."/>
            <person name="Eastwood D.C."/>
            <person name="Martin F."/>
            <person name="Cullen D."/>
            <person name="Grigoriev I.V."/>
            <person name="Hibbett D.S."/>
        </authorList>
    </citation>
    <scope>NUCLEOTIDE SEQUENCE</scope>
    <source>
        <strain evidence="13">FP-58527</strain>
    </source>
</reference>
<feature type="transmembrane region" description="Helical" evidence="11">
    <location>
        <begin position="200"/>
        <end position="225"/>
    </location>
</feature>
<evidence type="ECO:0000256" key="1">
    <source>
        <dbReference type="ARBA" id="ARBA00004141"/>
    </source>
</evidence>
<dbReference type="STRING" id="743788.S8DZR2"/>
<evidence type="ECO:0000256" key="10">
    <source>
        <dbReference type="SAM" id="MobiDB-lite"/>
    </source>
</evidence>
<evidence type="ECO:0000256" key="3">
    <source>
        <dbReference type="ARBA" id="ARBA00022448"/>
    </source>
</evidence>
<dbReference type="eggNOG" id="KOG0769">
    <property type="taxonomic scope" value="Eukaryota"/>
</dbReference>
<dbReference type="AlphaFoldDB" id="S8DZR2"/>
<comment type="subcellular location">
    <subcellularLocation>
        <location evidence="1">Membrane</location>
        <topology evidence="1">Multi-pass membrane protein</topology>
    </subcellularLocation>
</comment>
<dbReference type="GO" id="GO:0016020">
    <property type="term" value="C:membrane"/>
    <property type="evidence" value="ECO:0007669"/>
    <property type="project" value="UniProtKB-SubCell"/>
</dbReference>
<dbReference type="GO" id="GO:0015217">
    <property type="term" value="F:ADP transmembrane transporter activity"/>
    <property type="evidence" value="ECO:0007669"/>
    <property type="project" value="TreeGrafter"/>
</dbReference>
<feature type="transmembrane region" description="Helical" evidence="11">
    <location>
        <begin position="245"/>
        <end position="265"/>
    </location>
</feature>
<dbReference type="PANTHER" id="PTHR45939:SF2">
    <property type="entry name" value="CARRIER PROTEIN, PUTATIVE (AFU_ORTHOLOGUE AFUA_2G13870)-RELATED"/>
    <property type="match status" value="1"/>
</dbReference>
<dbReference type="SUPFAM" id="SSF103506">
    <property type="entry name" value="Mitochondrial carrier"/>
    <property type="match status" value="1"/>
</dbReference>